<dbReference type="Pfam" id="PF02627">
    <property type="entry name" value="CMD"/>
    <property type="match status" value="1"/>
</dbReference>
<evidence type="ECO:0000313" key="2">
    <source>
        <dbReference type="EMBL" id="AGB01468.1"/>
    </source>
</evidence>
<keyword evidence="3" id="KW-1185">Reference proteome</keyword>
<dbReference type="InterPro" id="IPR004675">
    <property type="entry name" value="AhpD_core"/>
</dbReference>
<evidence type="ECO:0000259" key="1">
    <source>
        <dbReference type="Pfam" id="PF02627"/>
    </source>
</evidence>
<dbReference type="eggNOG" id="arCOG02148">
    <property type="taxonomic scope" value="Archaea"/>
</dbReference>
<dbReference type="RefSeq" id="WP_015284432.1">
    <property type="nucleotide sequence ID" value="NC_019943.1"/>
</dbReference>
<dbReference type="InParanoid" id="L0HDR4"/>
<dbReference type="HOGENOM" id="CLU_137732_0_0_2"/>
<dbReference type="AlphaFoldDB" id="L0HDR4"/>
<sequence>MKPENQRALDDFLSRADEISEDILEDTREMLGSMPFIFPVLKERPEYFALSGLADEMVCRPPHIPAKTAELIAIAAAAGAGAESCLRVHIRAAMKEGANRDEIYDTILIASLIGKTRVLAPALREFRSAFPDATGSSRKT</sequence>
<dbReference type="SUPFAM" id="SSF69118">
    <property type="entry name" value="AhpD-like"/>
    <property type="match status" value="1"/>
</dbReference>
<accession>L0HDR4</accession>
<dbReference type="Proteomes" id="UP000010824">
    <property type="component" value="Chromosome"/>
</dbReference>
<keyword evidence="2" id="KW-0560">Oxidoreductase</keyword>
<keyword evidence="2" id="KW-0575">Peroxidase</keyword>
<dbReference type="PANTHER" id="PTHR33930:SF2">
    <property type="entry name" value="BLR3452 PROTEIN"/>
    <property type="match status" value="1"/>
</dbReference>
<dbReference type="GeneID" id="14309068"/>
<protein>
    <submittedName>
        <fullName evidence="2">Alkylhydroperoxidase AhpD family core domain protein</fullName>
    </submittedName>
</protein>
<evidence type="ECO:0000313" key="3">
    <source>
        <dbReference type="Proteomes" id="UP000010824"/>
    </source>
</evidence>
<feature type="domain" description="Carboxymuconolactone decarboxylase-like" evidence="1">
    <location>
        <begin position="56"/>
        <end position="118"/>
    </location>
</feature>
<dbReference type="InterPro" id="IPR003779">
    <property type="entry name" value="CMD-like"/>
</dbReference>
<dbReference type="EMBL" id="CP003167">
    <property type="protein sequence ID" value="AGB01468.1"/>
    <property type="molecule type" value="Genomic_DNA"/>
</dbReference>
<dbReference type="Gene3D" id="1.20.1290.10">
    <property type="entry name" value="AhpD-like"/>
    <property type="match status" value="1"/>
</dbReference>
<organism evidence="2 3">
    <name type="scientific">Methanoregula formicica (strain DSM 22288 / NBRC 105244 / SMSP)</name>
    <dbReference type="NCBI Taxonomy" id="593750"/>
    <lineage>
        <taxon>Archaea</taxon>
        <taxon>Methanobacteriati</taxon>
        <taxon>Methanobacteriota</taxon>
        <taxon>Stenosarchaea group</taxon>
        <taxon>Methanomicrobia</taxon>
        <taxon>Methanomicrobiales</taxon>
        <taxon>Methanoregulaceae</taxon>
        <taxon>Methanoregula</taxon>
    </lineage>
</organism>
<dbReference type="NCBIfam" id="TIGR00778">
    <property type="entry name" value="ahpD_dom"/>
    <property type="match status" value="1"/>
</dbReference>
<dbReference type="PANTHER" id="PTHR33930">
    <property type="entry name" value="ALKYL HYDROPEROXIDE REDUCTASE AHPD"/>
    <property type="match status" value="1"/>
</dbReference>
<dbReference type="KEGG" id="mfo:Metfor_0395"/>
<dbReference type="InterPro" id="IPR029032">
    <property type="entry name" value="AhpD-like"/>
</dbReference>
<dbReference type="STRING" id="593750.Metfor_0395"/>
<gene>
    <name evidence="2" type="ordered locus">Metfor_0395</name>
</gene>
<proteinExistence type="predicted"/>
<dbReference type="GO" id="GO:0051920">
    <property type="term" value="F:peroxiredoxin activity"/>
    <property type="evidence" value="ECO:0007669"/>
    <property type="project" value="InterPro"/>
</dbReference>
<dbReference type="OrthoDB" id="117259at2157"/>
<name>L0HDR4_METFS</name>
<reference evidence="2 3" key="2">
    <citation type="journal article" date="2014" name="Genome Announc.">
        <title>Complete Genome Sequence of Methanoregula formicica SMSPT, a Mesophilic Hydrogenotrophic Methanogen Isolated from a Methanogenic Upflow Anaerobic Sludge Blanket Reactor.</title>
        <authorList>
            <person name="Yamamoto K."/>
            <person name="Tamaki H."/>
            <person name="Cadillo-Quiroz H."/>
            <person name="Imachi H."/>
            <person name="Kyrpides N."/>
            <person name="Woyke T."/>
            <person name="Goodwin L."/>
            <person name="Zinder S.H."/>
            <person name="Kamagata Y."/>
            <person name="Liu W.T."/>
        </authorList>
    </citation>
    <scope>NUCLEOTIDE SEQUENCE [LARGE SCALE GENOMIC DNA]</scope>
    <source>
        <strain evidence="3">DSM 22288 / NBRC 105244 / SMSP</strain>
    </source>
</reference>
<reference evidence="3" key="1">
    <citation type="submission" date="2011-12" db="EMBL/GenBank/DDBJ databases">
        <title>Complete sequence of Methanoregula formicicum SMSP.</title>
        <authorList>
            <person name="Lucas S."/>
            <person name="Han J."/>
            <person name="Lapidus A."/>
            <person name="Cheng J.-F."/>
            <person name="Goodwin L."/>
            <person name="Pitluck S."/>
            <person name="Peters L."/>
            <person name="Ovchinnikova G."/>
            <person name="Teshima H."/>
            <person name="Detter J.C."/>
            <person name="Han C."/>
            <person name="Tapia R."/>
            <person name="Land M."/>
            <person name="Hauser L."/>
            <person name="Kyrpides N."/>
            <person name="Ivanova N."/>
            <person name="Pagani I."/>
            <person name="Imachi H."/>
            <person name="Tamaki H."/>
            <person name="Sekiguchi Y."/>
            <person name="Kamagata Y."/>
            <person name="Cadillo-Quiroz H."/>
            <person name="Zinder S."/>
            <person name="Liu W.-T."/>
            <person name="Woyke T."/>
        </authorList>
    </citation>
    <scope>NUCLEOTIDE SEQUENCE [LARGE SCALE GENOMIC DNA]</scope>
    <source>
        <strain evidence="3">DSM 22288 / NBRC 105244 / SMSP</strain>
    </source>
</reference>